<keyword evidence="1" id="KW-0472">Membrane</keyword>
<dbReference type="Proteomes" id="UP001430953">
    <property type="component" value="Unassembled WGS sequence"/>
</dbReference>
<protein>
    <submittedName>
        <fullName evidence="2">Uncharacterized protein</fullName>
    </submittedName>
</protein>
<name>A0AAW2EFC6_9HYME</name>
<gene>
    <name evidence="2" type="ORF">PUN28_018000</name>
</gene>
<organism evidence="2 3">
    <name type="scientific">Cardiocondyla obscurior</name>
    <dbReference type="NCBI Taxonomy" id="286306"/>
    <lineage>
        <taxon>Eukaryota</taxon>
        <taxon>Metazoa</taxon>
        <taxon>Ecdysozoa</taxon>
        <taxon>Arthropoda</taxon>
        <taxon>Hexapoda</taxon>
        <taxon>Insecta</taxon>
        <taxon>Pterygota</taxon>
        <taxon>Neoptera</taxon>
        <taxon>Endopterygota</taxon>
        <taxon>Hymenoptera</taxon>
        <taxon>Apocrita</taxon>
        <taxon>Aculeata</taxon>
        <taxon>Formicoidea</taxon>
        <taxon>Formicidae</taxon>
        <taxon>Myrmicinae</taxon>
        <taxon>Cardiocondyla</taxon>
    </lineage>
</organism>
<keyword evidence="1" id="KW-0812">Transmembrane</keyword>
<accession>A0AAW2EFC6</accession>
<proteinExistence type="predicted"/>
<dbReference type="AlphaFoldDB" id="A0AAW2EFC6"/>
<sequence length="82" mass="10150">MKYKIFFFYTCHYLRIIVIFPTQHIMLLKCCSIILFKILNFSIMYRWKNSHCFLNNSLQILHILHIVVFNWCRLHSFFAINF</sequence>
<feature type="transmembrane region" description="Helical" evidence="1">
    <location>
        <begin position="12"/>
        <end position="39"/>
    </location>
</feature>
<evidence type="ECO:0000313" key="3">
    <source>
        <dbReference type="Proteomes" id="UP001430953"/>
    </source>
</evidence>
<keyword evidence="3" id="KW-1185">Reference proteome</keyword>
<comment type="caution">
    <text evidence="2">The sequence shown here is derived from an EMBL/GenBank/DDBJ whole genome shotgun (WGS) entry which is preliminary data.</text>
</comment>
<keyword evidence="1" id="KW-1133">Transmembrane helix</keyword>
<evidence type="ECO:0000313" key="2">
    <source>
        <dbReference type="EMBL" id="KAL0102429.1"/>
    </source>
</evidence>
<evidence type="ECO:0000256" key="1">
    <source>
        <dbReference type="SAM" id="Phobius"/>
    </source>
</evidence>
<dbReference type="EMBL" id="JADYXP020000022">
    <property type="protein sequence ID" value="KAL0102429.1"/>
    <property type="molecule type" value="Genomic_DNA"/>
</dbReference>
<reference evidence="2 3" key="1">
    <citation type="submission" date="2023-03" db="EMBL/GenBank/DDBJ databases">
        <title>High recombination rates correlate with genetic variation in Cardiocondyla obscurior ants.</title>
        <authorList>
            <person name="Errbii M."/>
        </authorList>
    </citation>
    <scope>NUCLEOTIDE SEQUENCE [LARGE SCALE GENOMIC DNA]</scope>
    <source>
        <strain evidence="2">Alpha-2009</strain>
        <tissue evidence="2">Whole body</tissue>
    </source>
</reference>